<evidence type="ECO:0000313" key="3">
    <source>
        <dbReference type="Proteomes" id="UP001141327"/>
    </source>
</evidence>
<accession>A0ABQ8U8F8</accession>
<feature type="region of interest" description="Disordered" evidence="1">
    <location>
        <begin position="382"/>
        <end position="410"/>
    </location>
</feature>
<sequence length="468" mass="52088">MVQTHHHGNSPGHGFKKTKWNWYDGAQVAKRVLEDPDPNIIELSKKLYQMGSLLNAKPATRTIFRQDGGIQKIFLILQSVKDTRFRHLPSLMLWHSATRLLVKFCKGDPFNRACCVQLGLGELLDEIFENPFPPSTSFFVDFPTKRTFTHPFIRTSLSSTTPSSSTSLTPFSLPPDCRAESENFRSRTGTLRFTRALLTPPPQPAADIPRAISAARLSGRWRNCTRAMHTLRRMAKNEPASVSAAVEHATRFDQSKTRKAQQAAVDADTYGGAGSQEYDRRGRELWSEDVVHALQLVTDLFQSAPLADALIGRQIPTMMRDRLAAHPSGAVRQWAQVVDTTARQYLESRVHQEALRQSTPHLPRRVDITHGWRGEIHTERQSGRVDIPGRRPFLQPTPVPQPPPPPLPSPLTWATVAAPSPSSPPRRLEFPPAAALPPLSLADLRGSVTMAPSPYSPVAMSFRAPDEG</sequence>
<protein>
    <recommendedName>
        <fullName evidence="4">ENTH domain-containing protein</fullName>
    </recommendedName>
</protein>
<reference evidence="2" key="1">
    <citation type="journal article" date="2022" name="bioRxiv">
        <title>Genomics of Preaxostyla Flagellates Illuminates Evolutionary Transitions and the Path Towards Mitochondrial Loss.</title>
        <authorList>
            <person name="Novak L.V.F."/>
            <person name="Treitli S.C."/>
            <person name="Pyrih J."/>
            <person name="Halakuc P."/>
            <person name="Pipaliya S.V."/>
            <person name="Vacek V."/>
            <person name="Brzon O."/>
            <person name="Soukal P."/>
            <person name="Eme L."/>
            <person name="Dacks J.B."/>
            <person name="Karnkowska A."/>
            <person name="Elias M."/>
            <person name="Hampl V."/>
        </authorList>
    </citation>
    <scope>NUCLEOTIDE SEQUENCE</scope>
    <source>
        <strain evidence="2">RCP-MX</strain>
    </source>
</reference>
<name>A0ABQ8U8F8_9EUKA</name>
<comment type="caution">
    <text evidence="2">The sequence shown here is derived from an EMBL/GenBank/DDBJ whole genome shotgun (WGS) entry which is preliminary data.</text>
</comment>
<gene>
    <name evidence="2" type="ORF">PAPYR_10107</name>
</gene>
<feature type="region of interest" description="Disordered" evidence="1">
    <location>
        <begin position="249"/>
        <end position="276"/>
    </location>
</feature>
<evidence type="ECO:0000256" key="1">
    <source>
        <dbReference type="SAM" id="MobiDB-lite"/>
    </source>
</evidence>
<evidence type="ECO:0008006" key="4">
    <source>
        <dbReference type="Google" id="ProtNLM"/>
    </source>
</evidence>
<dbReference type="EMBL" id="JAPMOS010000123">
    <property type="protein sequence ID" value="KAJ4455033.1"/>
    <property type="molecule type" value="Genomic_DNA"/>
</dbReference>
<dbReference type="Proteomes" id="UP001141327">
    <property type="component" value="Unassembled WGS sequence"/>
</dbReference>
<evidence type="ECO:0000313" key="2">
    <source>
        <dbReference type="EMBL" id="KAJ4455033.1"/>
    </source>
</evidence>
<feature type="compositionally biased region" description="Pro residues" evidence="1">
    <location>
        <begin position="395"/>
        <end position="409"/>
    </location>
</feature>
<proteinExistence type="predicted"/>
<organism evidence="2 3">
    <name type="scientific">Paratrimastix pyriformis</name>
    <dbReference type="NCBI Taxonomy" id="342808"/>
    <lineage>
        <taxon>Eukaryota</taxon>
        <taxon>Metamonada</taxon>
        <taxon>Preaxostyla</taxon>
        <taxon>Paratrimastigidae</taxon>
        <taxon>Paratrimastix</taxon>
    </lineage>
</organism>
<keyword evidence="3" id="KW-1185">Reference proteome</keyword>